<evidence type="ECO:0000313" key="2">
    <source>
        <dbReference type="EMBL" id="THV42769.1"/>
    </source>
</evidence>
<dbReference type="Pfam" id="PF08240">
    <property type="entry name" value="ADH_N"/>
    <property type="match status" value="1"/>
</dbReference>
<proteinExistence type="predicted"/>
<dbReference type="InterPro" id="IPR013154">
    <property type="entry name" value="ADH-like_N"/>
</dbReference>
<dbReference type="SUPFAM" id="SSF50129">
    <property type="entry name" value="GroES-like"/>
    <property type="match status" value="1"/>
</dbReference>
<dbReference type="Gene3D" id="3.90.180.10">
    <property type="entry name" value="Medium-chain alcohol dehydrogenases, catalytic domain"/>
    <property type="match status" value="1"/>
</dbReference>
<feature type="domain" description="Enoyl reductase (ER)" evidence="1">
    <location>
        <begin position="8"/>
        <end position="311"/>
    </location>
</feature>
<dbReference type="InterPro" id="IPR011032">
    <property type="entry name" value="GroES-like_sf"/>
</dbReference>
<protein>
    <submittedName>
        <fullName evidence="2">NADP-dependent oxidoreductase</fullName>
    </submittedName>
</protein>
<sequence>MRAITIAGFHAEPELTERPVPEPGPGEVLVNLAAAGVNPFDIKLVDGALRAVVDHPFPIVLGSDGAGTVERVGPDTTGFTEGERVFGQFMDVAHGRGSFAEYAVVGAGKLAPIPEAISFDAAAALPTAGSAGHDFVEETGIGPGQTLFINGASGAVGQAAVQLAVAKGARVVATTSPAAADYMRELGASVLIDYTAAPTVGQVRAACPEGVDAIIDVITLPGELEEILGLLKDGGIVVSSNGAVDRDELEDRGLRGTNAFANATPRTLSFLSESVADGDLKIRIAETTPLAEAPAALERLKNGEVNGKIILSI</sequence>
<evidence type="ECO:0000259" key="1">
    <source>
        <dbReference type="SMART" id="SM00829"/>
    </source>
</evidence>
<keyword evidence="3" id="KW-1185">Reference proteome</keyword>
<reference evidence="3" key="1">
    <citation type="submission" date="2019-04" db="EMBL/GenBank/DDBJ databases">
        <title>Nocardioides xinjiangensis sp. nov.</title>
        <authorList>
            <person name="Liu S."/>
        </authorList>
    </citation>
    <scope>NUCLEOTIDE SEQUENCE [LARGE SCALE GENOMIC DNA]</scope>
    <source>
        <strain evidence="3">18</strain>
    </source>
</reference>
<dbReference type="PANTHER" id="PTHR43482:SF1">
    <property type="entry name" value="PROTEIN AST1-RELATED"/>
    <property type="match status" value="1"/>
</dbReference>
<dbReference type="Gene3D" id="3.40.50.720">
    <property type="entry name" value="NAD(P)-binding Rossmann-like Domain"/>
    <property type="match status" value="1"/>
</dbReference>
<dbReference type="InterPro" id="IPR020843">
    <property type="entry name" value="ER"/>
</dbReference>
<accession>A0A4S8QMV4</accession>
<name>A0A4S8QMV4_9ACTN</name>
<dbReference type="SUPFAM" id="SSF51735">
    <property type="entry name" value="NAD(P)-binding Rossmann-fold domains"/>
    <property type="match status" value="1"/>
</dbReference>
<dbReference type="Pfam" id="PF13602">
    <property type="entry name" value="ADH_zinc_N_2"/>
    <property type="match status" value="1"/>
</dbReference>
<dbReference type="GO" id="GO:0016491">
    <property type="term" value="F:oxidoreductase activity"/>
    <property type="evidence" value="ECO:0007669"/>
    <property type="project" value="InterPro"/>
</dbReference>
<dbReference type="AlphaFoldDB" id="A0A4S8QMV4"/>
<comment type="caution">
    <text evidence="2">The sequence shown here is derived from an EMBL/GenBank/DDBJ whole genome shotgun (WGS) entry which is preliminary data.</text>
</comment>
<evidence type="ECO:0000313" key="3">
    <source>
        <dbReference type="Proteomes" id="UP000308760"/>
    </source>
</evidence>
<dbReference type="RefSeq" id="WP_136533334.1">
    <property type="nucleotide sequence ID" value="NZ_STGY01000016.1"/>
</dbReference>
<dbReference type="OrthoDB" id="3727682at2"/>
<dbReference type="InterPro" id="IPR052585">
    <property type="entry name" value="Lipid_raft_assoc_Zn_ADH"/>
</dbReference>
<dbReference type="PANTHER" id="PTHR43482">
    <property type="entry name" value="PROTEIN AST1-RELATED"/>
    <property type="match status" value="1"/>
</dbReference>
<dbReference type="InterPro" id="IPR036291">
    <property type="entry name" value="NAD(P)-bd_dom_sf"/>
</dbReference>
<organism evidence="2 3">
    <name type="scientific">Glycomyces buryatensis</name>
    <dbReference type="NCBI Taxonomy" id="2570927"/>
    <lineage>
        <taxon>Bacteria</taxon>
        <taxon>Bacillati</taxon>
        <taxon>Actinomycetota</taxon>
        <taxon>Actinomycetes</taxon>
        <taxon>Glycomycetales</taxon>
        <taxon>Glycomycetaceae</taxon>
        <taxon>Glycomyces</taxon>
    </lineage>
</organism>
<dbReference type="EMBL" id="STGY01000016">
    <property type="protein sequence ID" value="THV42769.1"/>
    <property type="molecule type" value="Genomic_DNA"/>
</dbReference>
<dbReference type="SMART" id="SM00829">
    <property type="entry name" value="PKS_ER"/>
    <property type="match status" value="1"/>
</dbReference>
<reference evidence="2 3" key="2">
    <citation type="submission" date="2019-05" db="EMBL/GenBank/DDBJ databases">
        <title>Glycomyces buryatensis sp. nov.</title>
        <authorList>
            <person name="Nikitina E."/>
        </authorList>
    </citation>
    <scope>NUCLEOTIDE SEQUENCE [LARGE SCALE GENOMIC DNA]</scope>
    <source>
        <strain evidence="2 3">18</strain>
    </source>
</reference>
<dbReference type="Proteomes" id="UP000308760">
    <property type="component" value="Unassembled WGS sequence"/>
</dbReference>
<gene>
    <name evidence="2" type="ORF">FAB82_04410</name>
</gene>
<dbReference type="CDD" id="cd05289">
    <property type="entry name" value="MDR_like_2"/>
    <property type="match status" value="1"/>
</dbReference>